<feature type="chain" id="PRO_5010885026" description="Fibronectin type-III domain-containing protein" evidence="2">
    <location>
        <begin position="22"/>
        <end position="816"/>
    </location>
</feature>
<evidence type="ECO:0000256" key="1">
    <source>
        <dbReference type="SAM" id="MobiDB-lite"/>
    </source>
</evidence>
<evidence type="ECO:0000259" key="4">
    <source>
        <dbReference type="PROSITE" id="PS50853"/>
    </source>
</evidence>
<name>A0A1X7TLI1_AMPQE</name>
<dbReference type="CDD" id="cd00063">
    <property type="entry name" value="FN3"/>
    <property type="match status" value="2"/>
</dbReference>
<feature type="domain" description="Fibronectin type-III" evidence="4">
    <location>
        <begin position="130"/>
        <end position="220"/>
    </location>
</feature>
<evidence type="ECO:0000256" key="2">
    <source>
        <dbReference type="SAM" id="SignalP"/>
    </source>
</evidence>
<evidence type="ECO:0000259" key="3">
    <source>
        <dbReference type="PROSITE" id="PS50835"/>
    </source>
</evidence>
<keyword evidence="2" id="KW-0732">Signal</keyword>
<dbReference type="Gene3D" id="2.60.40.10">
    <property type="entry name" value="Immunoglobulins"/>
    <property type="match status" value="2"/>
</dbReference>
<dbReference type="InterPro" id="IPR007110">
    <property type="entry name" value="Ig-like_dom"/>
</dbReference>
<protein>
    <recommendedName>
        <fullName evidence="6">Fibronectin type-III domain-containing protein</fullName>
    </recommendedName>
</protein>
<feature type="compositionally biased region" description="Low complexity" evidence="1">
    <location>
        <begin position="555"/>
        <end position="595"/>
    </location>
</feature>
<evidence type="ECO:0008006" key="6">
    <source>
        <dbReference type="Google" id="ProtNLM"/>
    </source>
</evidence>
<dbReference type="EnsemblMetazoa" id="Aqu2.1.15752_001">
    <property type="protein sequence ID" value="Aqu2.1.15752_001"/>
    <property type="gene ID" value="Aqu2.1.15752"/>
</dbReference>
<dbReference type="SUPFAM" id="SSF49265">
    <property type="entry name" value="Fibronectin type III"/>
    <property type="match status" value="2"/>
</dbReference>
<feature type="signal peptide" evidence="2">
    <location>
        <begin position="1"/>
        <end position="21"/>
    </location>
</feature>
<feature type="domain" description="Ig-like" evidence="3">
    <location>
        <begin position="710"/>
        <end position="815"/>
    </location>
</feature>
<dbReference type="InParanoid" id="A0A1X7TLI1"/>
<dbReference type="AlphaFoldDB" id="A0A1X7TLI1"/>
<evidence type="ECO:0000313" key="5">
    <source>
        <dbReference type="EnsemblMetazoa" id="Aqu2.1.15752_001"/>
    </source>
</evidence>
<feature type="region of interest" description="Disordered" evidence="1">
    <location>
        <begin position="555"/>
        <end position="596"/>
    </location>
</feature>
<reference evidence="5" key="1">
    <citation type="submission" date="2017-05" db="UniProtKB">
        <authorList>
            <consortium name="EnsemblMetazoa"/>
        </authorList>
    </citation>
    <scope>IDENTIFICATION</scope>
</reference>
<accession>A0A1X7TLI1</accession>
<dbReference type="PROSITE" id="PS50853">
    <property type="entry name" value="FN3"/>
    <property type="match status" value="1"/>
</dbReference>
<dbReference type="InterPro" id="IPR013783">
    <property type="entry name" value="Ig-like_fold"/>
</dbReference>
<sequence>MATVAGIYWCLVLTGCMIVSATGVLTQTSPPYSPVCPNDELVLTCVFDLTHGTEEIYWRSDNSKAFDAIFNNTVQSLGSFSVLTLINSTAIVITATSDSIPLSANGVRVGCRVSSQIEDTIINISGPPTVVSNVTIGITDDDALLVNWNAVQEQCIANYTVTINSNNTHNESRTTDNTNITINTLIIGTNYSFIIIPIDTIGREGPPSSLIQYIWNVPAQVVNISWDQISTDSITIWWNNTQFSFLSLMATTTGIYWCLVLTRCISLALSASEQSVVCPGVELVFTCVTSINTHGSVIWRLNGNNAQSAFITNDGNPKTLGSFLLNGNQEGSELVSTAINTSAPVSLNGTSIDCSENGGASYRRMYINYPDKPSEAVNDIIPAQVVNISWDQISTDTITIWWNNTQDSAMPRPPTSYYIVNIINTTDEQHTNNTNIIITGLSPNINEYYTVTIIPVNIIGYGPPATVNGSLVQTVPPNSAPVCPGGRLVFTCTANLDGIIWRLLGNSAEIHVTSNTPLMRVGSFYVATAANNGLFDPTLHYPPVGHYVVVVGTPPSNSSTPTSPYASSSTSPHHVISTSITTSPDHPSSTSPHLSRSTLVTNIKTIASSIGTLTASTIHTRSTSTTPSTTVLQTTGTSNRLTSNTVASSSTVSSGGTVTSTNTAANATATASSGSANCSVLLPLIDTLMAAPATGIYWCLVLTGYLLGGAVLTQTSPSYTPVCPGDRLVLTCVASGTGSAFWGHSSTNVTSWLNNMIKSGFISGLIALNVIGDVVNNTVTSTGTIQSVDSSLNETMISCSATLSNGFVTFTIKLTG</sequence>
<proteinExistence type="predicted"/>
<dbReference type="SMART" id="SM00060">
    <property type="entry name" value="FN3"/>
    <property type="match status" value="2"/>
</dbReference>
<dbReference type="PROSITE" id="PS50835">
    <property type="entry name" value="IG_LIKE"/>
    <property type="match status" value="1"/>
</dbReference>
<organism evidence="5">
    <name type="scientific">Amphimedon queenslandica</name>
    <name type="common">Sponge</name>
    <dbReference type="NCBI Taxonomy" id="400682"/>
    <lineage>
        <taxon>Eukaryota</taxon>
        <taxon>Metazoa</taxon>
        <taxon>Porifera</taxon>
        <taxon>Demospongiae</taxon>
        <taxon>Heteroscleromorpha</taxon>
        <taxon>Haplosclerida</taxon>
        <taxon>Niphatidae</taxon>
        <taxon>Amphimedon</taxon>
    </lineage>
</organism>
<dbReference type="InterPro" id="IPR003961">
    <property type="entry name" value="FN3_dom"/>
</dbReference>
<dbReference type="InterPro" id="IPR036116">
    <property type="entry name" value="FN3_sf"/>
</dbReference>